<reference evidence="2" key="2">
    <citation type="submission" date="2009-11" db="EMBL/GenBank/DDBJ databases">
        <title>The Genome Sequence of Allomyces macrogynus strain ATCC 38327.</title>
        <authorList>
            <consortium name="The Broad Institute Genome Sequencing Platform"/>
            <person name="Russ C."/>
            <person name="Cuomo C."/>
            <person name="Shea T."/>
            <person name="Young S.K."/>
            <person name="Zeng Q."/>
            <person name="Koehrsen M."/>
            <person name="Haas B."/>
            <person name="Borodovsky M."/>
            <person name="Guigo R."/>
            <person name="Alvarado L."/>
            <person name="Berlin A."/>
            <person name="Borenstein D."/>
            <person name="Chen Z."/>
            <person name="Engels R."/>
            <person name="Freedman E."/>
            <person name="Gellesch M."/>
            <person name="Goldberg J."/>
            <person name="Griggs A."/>
            <person name="Gujja S."/>
            <person name="Heiman D."/>
            <person name="Hepburn T."/>
            <person name="Howarth C."/>
            <person name="Jen D."/>
            <person name="Larson L."/>
            <person name="Lewis B."/>
            <person name="Mehta T."/>
            <person name="Park D."/>
            <person name="Pearson M."/>
            <person name="Roberts A."/>
            <person name="Saif S."/>
            <person name="Shenoy N."/>
            <person name="Sisk P."/>
            <person name="Stolte C."/>
            <person name="Sykes S."/>
            <person name="Walk T."/>
            <person name="White J."/>
            <person name="Yandava C."/>
            <person name="Burger G."/>
            <person name="Gray M.W."/>
            <person name="Holland P.W.H."/>
            <person name="King N."/>
            <person name="Lang F.B.F."/>
            <person name="Roger A.J."/>
            <person name="Ruiz-Trillo I."/>
            <person name="Lander E."/>
            <person name="Nusbaum C."/>
        </authorList>
    </citation>
    <scope>NUCLEOTIDE SEQUENCE [LARGE SCALE GENOMIC DNA]</scope>
    <source>
        <strain evidence="2">ATCC 38327</strain>
    </source>
</reference>
<evidence type="ECO:0000313" key="2">
    <source>
        <dbReference type="Proteomes" id="UP000054350"/>
    </source>
</evidence>
<organism evidence="1 2">
    <name type="scientific">Allomyces macrogynus (strain ATCC 38327)</name>
    <name type="common">Allomyces javanicus var. macrogynus</name>
    <dbReference type="NCBI Taxonomy" id="578462"/>
    <lineage>
        <taxon>Eukaryota</taxon>
        <taxon>Fungi</taxon>
        <taxon>Fungi incertae sedis</taxon>
        <taxon>Blastocladiomycota</taxon>
        <taxon>Blastocladiomycetes</taxon>
        <taxon>Blastocladiales</taxon>
        <taxon>Blastocladiaceae</taxon>
        <taxon>Allomyces</taxon>
    </lineage>
</organism>
<gene>
    <name evidence="1" type="ORF">AMAG_20444</name>
</gene>
<keyword evidence="2" id="KW-1185">Reference proteome</keyword>
<accession>A0A0L0TAG9</accession>
<dbReference type="OrthoDB" id="5597984at2759"/>
<dbReference type="AlphaFoldDB" id="A0A0L0TAG9"/>
<evidence type="ECO:0000313" key="1">
    <source>
        <dbReference type="EMBL" id="KNE71757.1"/>
    </source>
</evidence>
<protein>
    <submittedName>
        <fullName evidence="1">Uncharacterized protein</fullName>
    </submittedName>
</protein>
<dbReference type="EMBL" id="GG745374">
    <property type="protein sequence ID" value="KNE71757.1"/>
    <property type="molecule type" value="Genomic_DNA"/>
</dbReference>
<dbReference type="VEuPathDB" id="FungiDB:AMAG_20444"/>
<sequence length="97" mass="10729">MRSSLYFKAMLSGDWAETQSKDPISFSAWNAPMVALAFVHISSGWTSDMPLPAQTPADHSIDFTCVPSTLSFAQWRAFLDLAQSSGSRNWRTPRTAS</sequence>
<name>A0A0L0TAG9_ALLM3</name>
<reference evidence="1 2" key="1">
    <citation type="submission" date="2009-11" db="EMBL/GenBank/DDBJ databases">
        <title>Annotation of Allomyces macrogynus ATCC 38327.</title>
        <authorList>
            <consortium name="The Broad Institute Genome Sequencing Platform"/>
            <person name="Russ C."/>
            <person name="Cuomo C."/>
            <person name="Burger G."/>
            <person name="Gray M.W."/>
            <person name="Holland P.W.H."/>
            <person name="King N."/>
            <person name="Lang F.B.F."/>
            <person name="Roger A.J."/>
            <person name="Ruiz-Trillo I."/>
            <person name="Young S.K."/>
            <person name="Zeng Q."/>
            <person name="Gargeya S."/>
            <person name="Fitzgerald M."/>
            <person name="Haas B."/>
            <person name="Abouelleil A."/>
            <person name="Alvarado L."/>
            <person name="Arachchi H.M."/>
            <person name="Berlin A."/>
            <person name="Chapman S.B."/>
            <person name="Gearin G."/>
            <person name="Goldberg J."/>
            <person name="Griggs A."/>
            <person name="Gujja S."/>
            <person name="Hansen M."/>
            <person name="Heiman D."/>
            <person name="Howarth C."/>
            <person name="Larimer J."/>
            <person name="Lui A."/>
            <person name="MacDonald P.J.P."/>
            <person name="McCowen C."/>
            <person name="Montmayeur A."/>
            <person name="Murphy C."/>
            <person name="Neiman D."/>
            <person name="Pearson M."/>
            <person name="Priest M."/>
            <person name="Roberts A."/>
            <person name="Saif S."/>
            <person name="Shea T."/>
            <person name="Sisk P."/>
            <person name="Stolte C."/>
            <person name="Sykes S."/>
            <person name="Wortman J."/>
            <person name="Nusbaum C."/>
            <person name="Birren B."/>
        </authorList>
    </citation>
    <scope>NUCLEOTIDE SEQUENCE [LARGE SCALE GENOMIC DNA]</scope>
    <source>
        <strain evidence="1 2">ATCC 38327</strain>
    </source>
</reference>
<proteinExistence type="predicted"/>
<dbReference type="Proteomes" id="UP000054350">
    <property type="component" value="Unassembled WGS sequence"/>
</dbReference>